<dbReference type="Pfam" id="PF07690">
    <property type="entry name" value="MFS_1"/>
    <property type="match status" value="1"/>
</dbReference>
<feature type="transmembrane region" description="Helical" evidence="7">
    <location>
        <begin position="381"/>
        <end position="401"/>
    </location>
</feature>
<evidence type="ECO:0000256" key="2">
    <source>
        <dbReference type="ARBA" id="ARBA00022448"/>
    </source>
</evidence>
<comment type="caution">
    <text evidence="9">The sequence shown here is derived from an EMBL/GenBank/DDBJ whole genome shotgun (WGS) entry which is preliminary data.</text>
</comment>
<feature type="transmembrane region" description="Helical" evidence="7">
    <location>
        <begin position="6"/>
        <end position="26"/>
    </location>
</feature>
<keyword evidence="5 7" id="KW-0472">Membrane</keyword>
<evidence type="ECO:0000259" key="8">
    <source>
        <dbReference type="PROSITE" id="PS50850"/>
    </source>
</evidence>
<feature type="transmembrane region" description="Helical" evidence="7">
    <location>
        <begin position="277"/>
        <end position="300"/>
    </location>
</feature>
<dbReference type="InterPro" id="IPR044770">
    <property type="entry name" value="MFS_spinster-like"/>
</dbReference>
<sequence length="482" mass="52549">MSSVSSSWTSTGLFVLFCVINFLNFLDRGIIPGAPTQFQYFIQTTRNVSTSQEGFYLGLLTSSFVASYAVFVLLFGYLSIFIQPFRLVAIGLFVWCLAVLLCGLAKEAESFSLLLVGRLLSGIGESSFQCIAPAFIDDNAPANTQSFWLGVFYACSSVGLAFGVQYGAVMANSPWGWSWAFYLEAIVVFPLACICLWAVPDAYNRRPSTAPPELKAKDGSQLERRTFWAEVCSVCHNAIFFLIIWGAGASVFSLSGLSTFGTLFLVGLGVFPNDIEASLVLGCIVVASGILGTPLGGLALDWEAANHPPSRRQFIALRQLVFLSLLVVVFALLSWAALPIKFWFLFLYTWTLVLFSASTAATITALLLCVHPSRRALATGVYALLVHVFGDVPAPIIIGALKDAWAPHCNSLVVNQNVVLNPECATKDYDGLLMTMLCPLLWMIWSALSYGGAFILSRRHVIYHPDAENIQDDGHDSKTSTI</sequence>
<dbReference type="EMBL" id="VJMJ01000117">
    <property type="protein sequence ID" value="KAF0734228.1"/>
    <property type="molecule type" value="Genomic_DNA"/>
</dbReference>
<gene>
    <name evidence="9" type="ORF">Ae201684_009089</name>
</gene>
<evidence type="ECO:0000313" key="9">
    <source>
        <dbReference type="EMBL" id="KAF0734228.1"/>
    </source>
</evidence>
<dbReference type="AlphaFoldDB" id="A0A6G0X2W4"/>
<dbReference type="PANTHER" id="PTHR23505">
    <property type="entry name" value="SPINSTER"/>
    <property type="match status" value="1"/>
</dbReference>
<keyword evidence="3 7" id="KW-0812">Transmembrane</keyword>
<name>A0A6G0X2W4_9STRA</name>
<feature type="transmembrane region" description="Helical" evidence="7">
    <location>
        <begin position="55"/>
        <end position="78"/>
    </location>
</feature>
<protein>
    <recommendedName>
        <fullName evidence="8">Major facilitator superfamily (MFS) profile domain-containing protein</fullName>
    </recommendedName>
</protein>
<feature type="transmembrane region" description="Helical" evidence="7">
    <location>
        <begin position="432"/>
        <end position="456"/>
    </location>
</feature>
<feature type="transmembrane region" description="Helical" evidence="7">
    <location>
        <begin position="320"/>
        <end position="338"/>
    </location>
</feature>
<reference evidence="9 10" key="1">
    <citation type="submission" date="2019-07" db="EMBL/GenBank/DDBJ databases">
        <title>Genomics analysis of Aphanomyces spp. identifies a new class of oomycete effector associated with host adaptation.</title>
        <authorList>
            <person name="Gaulin E."/>
        </authorList>
    </citation>
    <scope>NUCLEOTIDE SEQUENCE [LARGE SCALE GENOMIC DNA]</scope>
    <source>
        <strain evidence="9 10">ATCC 201684</strain>
    </source>
</reference>
<accession>A0A6G0X2W4</accession>
<feature type="transmembrane region" description="Helical" evidence="7">
    <location>
        <begin position="252"/>
        <end position="271"/>
    </location>
</feature>
<keyword evidence="2" id="KW-0813">Transport</keyword>
<dbReference type="SUPFAM" id="SSF103473">
    <property type="entry name" value="MFS general substrate transporter"/>
    <property type="match status" value="1"/>
</dbReference>
<feature type="transmembrane region" description="Helical" evidence="7">
    <location>
        <begin position="84"/>
        <end position="104"/>
    </location>
</feature>
<dbReference type="Proteomes" id="UP000481153">
    <property type="component" value="Unassembled WGS sequence"/>
</dbReference>
<feature type="transmembrane region" description="Helical" evidence="7">
    <location>
        <begin position="147"/>
        <end position="169"/>
    </location>
</feature>
<keyword evidence="4 7" id="KW-1133">Transmembrane helix</keyword>
<feature type="transmembrane region" description="Helical" evidence="7">
    <location>
        <begin position="344"/>
        <end position="369"/>
    </location>
</feature>
<feature type="domain" description="Major facilitator superfamily (MFS) profile" evidence="8">
    <location>
        <begin position="13"/>
        <end position="482"/>
    </location>
</feature>
<evidence type="ECO:0000256" key="3">
    <source>
        <dbReference type="ARBA" id="ARBA00022692"/>
    </source>
</evidence>
<keyword evidence="10" id="KW-1185">Reference proteome</keyword>
<dbReference type="VEuPathDB" id="FungiDB:AeMF1_020310"/>
<dbReference type="InterPro" id="IPR011701">
    <property type="entry name" value="MFS"/>
</dbReference>
<dbReference type="PANTHER" id="PTHR23505:SF79">
    <property type="entry name" value="PROTEIN SPINSTER"/>
    <property type="match status" value="1"/>
</dbReference>
<dbReference type="GO" id="GO:0016020">
    <property type="term" value="C:membrane"/>
    <property type="evidence" value="ECO:0007669"/>
    <property type="project" value="UniProtKB-SubCell"/>
</dbReference>
<evidence type="ECO:0000256" key="4">
    <source>
        <dbReference type="ARBA" id="ARBA00022989"/>
    </source>
</evidence>
<proteinExistence type="inferred from homology"/>
<evidence type="ECO:0000256" key="6">
    <source>
        <dbReference type="ARBA" id="ARBA00024338"/>
    </source>
</evidence>
<comment type="subcellular location">
    <subcellularLocation>
        <location evidence="1">Membrane</location>
        <topology evidence="1">Multi-pass membrane protein</topology>
    </subcellularLocation>
</comment>
<evidence type="ECO:0000313" key="10">
    <source>
        <dbReference type="Proteomes" id="UP000481153"/>
    </source>
</evidence>
<dbReference type="InterPro" id="IPR036259">
    <property type="entry name" value="MFS_trans_sf"/>
</dbReference>
<dbReference type="PROSITE" id="PS50850">
    <property type="entry name" value="MFS"/>
    <property type="match status" value="1"/>
</dbReference>
<evidence type="ECO:0000256" key="7">
    <source>
        <dbReference type="SAM" id="Phobius"/>
    </source>
</evidence>
<feature type="transmembrane region" description="Helical" evidence="7">
    <location>
        <begin position="181"/>
        <end position="199"/>
    </location>
</feature>
<comment type="similarity">
    <text evidence="6">Belongs to the major facilitator superfamily. Spinster (TC 2.A.1.49) family.</text>
</comment>
<organism evidence="9 10">
    <name type="scientific">Aphanomyces euteiches</name>
    <dbReference type="NCBI Taxonomy" id="100861"/>
    <lineage>
        <taxon>Eukaryota</taxon>
        <taxon>Sar</taxon>
        <taxon>Stramenopiles</taxon>
        <taxon>Oomycota</taxon>
        <taxon>Saprolegniomycetes</taxon>
        <taxon>Saprolegniales</taxon>
        <taxon>Verrucalvaceae</taxon>
        <taxon>Aphanomyces</taxon>
    </lineage>
</organism>
<dbReference type="GO" id="GO:0022857">
    <property type="term" value="F:transmembrane transporter activity"/>
    <property type="evidence" value="ECO:0007669"/>
    <property type="project" value="InterPro"/>
</dbReference>
<evidence type="ECO:0000256" key="5">
    <source>
        <dbReference type="ARBA" id="ARBA00023136"/>
    </source>
</evidence>
<dbReference type="InterPro" id="IPR020846">
    <property type="entry name" value="MFS_dom"/>
</dbReference>
<evidence type="ECO:0000256" key="1">
    <source>
        <dbReference type="ARBA" id="ARBA00004141"/>
    </source>
</evidence>
<dbReference type="Gene3D" id="1.20.1250.20">
    <property type="entry name" value="MFS general substrate transporter like domains"/>
    <property type="match status" value="1"/>
</dbReference>